<dbReference type="EMBL" id="CAKKTJ010000180">
    <property type="protein sequence ID" value="CAH0477578.1"/>
    <property type="molecule type" value="Genomic_DNA"/>
</dbReference>
<feature type="compositionally biased region" description="Pro residues" evidence="1">
    <location>
        <begin position="212"/>
        <end position="237"/>
    </location>
</feature>
<dbReference type="Proteomes" id="UP001160483">
    <property type="component" value="Unassembled WGS sequence"/>
</dbReference>
<dbReference type="AlphaFoldDB" id="A0AAU9KWB2"/>
<dbReference type="SMART" id="SM00205">
    <property type="entry name" value="THN"/>
    <property type="match status" value="1"/>
</dbReference>
<dbReference type="SUPFAM" id="SSF49870">
    <property type="entry name" value="Osmotin, thaumatin-like protein"/>
    <property type="match status" value="1"/>
</dbReference>
<evidence type="ECO:0000256" key="3">
    <source>
        <dbReference type="SAM" id="SignalP"/>
    </source>
</evidence>
<dbReference type="Gene3D" id="2.60.110.10">
    <property type="entry name" value="Thaumatin"/>
    <property type="match status" value="1"/>
</dbReference>
<dbReference type="PROSITE" id="PS51367">
    <property type="entry name" value="THAUMATIN_2"/>
    <property type="match status" value="1"/>
</dbReference>
<protein>
    <submittedName>
        <fullName evidence="4">Uncharacterized protein</fullName>
    </submittedName>
</protein>
<feature type="region of interest" description="Disordered" evidence="1">
    <location>
        <begin position="194"/>
        <end position="243"/>
    </location>
</feature>
<proteinExistence type="predicted"/>
<keyword evidence="3" id="KW-0732">Signal</keyword>
<accession>A0AAU9KWB2</accession>
<organism evidence="4 5">
    <name type="scientific">Peronospora belbahrii</name>
    <dbReference type="NCBI Taxonomy" id="622444"/>
    <lineage>
        <taxon>Eukaryota</taxon>
        <taxon>Sar</taxon>
        <taxon>Stramenopiles</taxon>
        <taxon>Oomycota</taxon>
        <taxon>Peronosporomycetes</taxon>
        <taxon>Peronosporales</taxon>
        <taxon>Peronosporaceae</taxon>
        <taxon>Peronospora</taxon>
    </lineage>
</organism>
<evidence type="ECO:0000256" key="1">
    <source>
        <dbReference type="SAM" id="MobiDB-lite"/>
    </source>
</evidence>
<dbReference type="InterPro" id="IPR001938">
    <property type="entry name" value="Thaumatin"/>
</dbReference>
<reference evidence="4" key="1">
    <citation type="submission" date="2021-11" db="EMBL/GenBank/DDBJ databases">
        <authorList>
            <person name="Islam A."/>
            <person name="Islam S."/>
            <person name="Flora M.S."/>
            <person name="Rahman M."/>
            <person name="Ziaur R.M."/>
            <person name="Epstein J.H."/>
            <person name="Hassan M."/>
            <person name="Klassen M."/>
            <person name="Woodard K."/>
            <person name="Webb A."/>
            <person name="Webby R.J."/>
            <person name="El Zowalaty M.E."/>
        </authorList>
    </citation>
    <scope>NUCLEOTIDE SEQUENCE</scope>
    <source>
        <strain evidence="4">Pbs3</strain>
    </source>
</reference>
<gene>
    <name evidence="4" type="ORF">PBS003_LOCUS4321</name>
</gene>
<keyword evidence="2" id="KW-0472">Membrane</keyword>
<evidence type="ECO:0000313" key="5">
    <source>
        <dbReference type="Proteomes" id="UP001160483"/>
    </source>
</evidence>
<sequence>MVRQTISCALVGLALLESVAQGINIYVTNECTESITLAHVTPGGVSTDQVAAGGTIIKSFAAGTGSHVFKSGTGAQATLAEFSAEGGKCWMDISIIPTGEMSGPECCPNLQACKDLTGGVGFNVAMQITPHTQDGARCVELTCMYDGCTDAYQFPKDDTKTHTCPLSTDYDLTFCPGGSGGGYAAVTQYEPIPPQAQIPAPAPPLASTTATAPPPASTTAPAPAPPPAPTTAPPPAPNTAVEPISAPVSISMPASAPFSKQTLSSNVEQTSLLNTGYGDSASQELHNIVLSSKSVDLGLEVKAGDDKVHKTNVERVQNYVTRSNTTSDIVQQPIYTKDDVVQPIAVPSPDTYSNEEDVQHINNRSKKSNDCSTPYVVLGLGAFVGIVAAAAIVVVRKKKAKLEELESKTPLSAMAYGTLSSFRTPRDEPPPFAAQVMESVWYTISRNVDSKAYCTSLSSLDKKGVT</sequence>
<keyword evidence="2" id="KW-0812">Transmembrane</keyword>
<feature type="signal peptide" evidence="3">
    <location>
        <begin position="1"/>
        <end position="22"/>
    </location>
</feature>
<evidence type="ECO:0000313" key="4">
    <source>
        <dbReference type="EMBL" id="CAH0477578.1"/>
    </source>
</evidence>
<keyword evidence="2" id="KW-1133">Transmembrane helix</keyword>
<evidence type="ECO:0000256" key="2">
    <source>
        <dbReference type="SAM" id="Phobius"/>
    </source>
</evidence>
<name>A0AAU9KWB2_9STRA</name>
<feature type="compositionally biased region" description="Pro residues" evidence="1">
    <location>
        <begin position="194"/>
        <end position="204"/>
    </location>
</feature>
<comment type="caution">
    <text evidence="4">The sequence shown here is derived from an EMBL/GenBank/DDBJ whole genome shotgun (WGS) entry which is preliminary data.</text>
</comment>
<feature type="chain" id="PRO_5043583336" evidence="3">
    <location>
        <begin position="23"/>
        <end position="466"/>
    </location>
</feature>
<feature type="transmembrane region" description="Helical" evidence="2">
    <location>
        <begin position="375"/>
        <end position="395"/>
    </location>
</feature>
<dbReference type="InterPro" id="IPR037176">
    <property type="entry name" value="Osmotin/thaumatin-like_sf"/>
</dbReference>
<dbReference type="PANTHER" id="PTHR31737:SF2">
    <property type="entry name" value="PROTEIN TOS1"/>
    <property type="match status" value="1"/>
</dbReference>
<dbReference type="PANTHER" id="PTHR31737">
    <property type="entry name" value="PROTEIN TOS1"/>
    <property type="match status" value="1"/>
</dbReference>